<protein>
    <submittedName>
        <fullName evidence="2">Putative membrane protein</fullName>
    </submittedName>
</protein>
<dbReference type="Proteomes" id="UP000295344">
    <property type="component" value="Unassembled WGS sequence"/>
</dbReference>
<dbReference type="AlphaFoldDB" id="A0A4R7FMJ3"/>
<organism evidence="2 3">
    <name type="scientific">Amnibacterium kyonggiense</name>
    <dbReference type="NCBI Taxonomy" id="595671"/>
    <lineage>
        <taxon>Bacteria</taxon>
        <taxon>Bacillati</taxon>
        <taxon>Actinomycetota</taxon>
        <taxon>Actinomycetes</taxon>
        <taxon>Micrococcales</taxon>
        <taxon>Microbacteriaceae</taxon>
        <taxon>Amnibacterium</taxon>
    </lineage>
</organism>
<dbReference type="Pfam" id="PF07077">
    <property type="entry name" value="DUF1345"/>
    <property type="match status" value="1"/>
</dbReference>
<feature type="transmembrane region" description="Helical" evidence="1">
    <location>
        <begin position="184"/>
        <end position="205"/>
    </location>
</feature>
<name>A0A4R7FMJ3_9MICO</name>
<gene>
    <name evidence="2" type="ORF">CLV52_2503</name>
</gene>
<keyword evidence="3" id="KW-1185">Reference proteome</keyword>
<dbReference type="OrthoDB" id="64737at2"/>
<feature type="transmembrane region" description="Helical" evidence="1">
    <location>
        <begin position="34"/>
        <end position="52"/>
    </location>
</feature>
<keyword evidence="1" id="KW-0812">Transmembrane</keyword>
<feature type="transmembrane region" description="Helical" evidence="1">
    <location>
        <begin position="102"/>
        <end position="123"/>
    </location>
</feature>
<dbReference type="EMBL" id="SOAM01000002">
    <property type="protein sequence ID" value="TDS77549.1"/>
    <property type="molecule type" value="Genomic_DNA"/>
</dbReference>
<feature type="transmembrane region" description="Helical" evidence="1">
    <location>
        <begin position="73"/>
        <end position="96"/>
    </location>
</feature>
<comment type="caution">
    <text evidence="2">The sequence shown here is derived from an EMBL/GenBank/DDBJ whole genome shotgun (WGS) entry which is preliminary data.</text>
</comment>
<evidence type="ECO:0000313" key="3">
    <source>
        <dbReference type="Proteomes" id="UP000295344"/>
    </source>
</evidence>
<reference evidence="2 3" key="1">
    <citation type="submission" date="2019-03" db="EMBL/GenBank/DDBJ databases">
        <title>Genomic Encyclopedia of Archaeal and Bacterial Type Strains, Phase II (KMG-II): from individual species to whole genera.</title>
        <authorList>
            <person name="Goeker M."/>
        </authorList>
    </citation>
    <scope>NUCLEOTIDE SEQUENCE [LARGE SCALE GENOMIC DNA]</scope>
    <source>
        <strain evidence="2 3">DSM 24782</strain>
    </source>
</reference>
<keyword evidence="1" id="KW-1133">Transmembrane helix</keyword>
<proteinExistence type="predicted"/>
<evidence type="ECO:0000313" key="2">
    <source>
        <dbReference type="EMBL" id="TDS77549.1"/>
    </source>
</evidence>
<sequence>MGHTAARRLGVAVLAGAVGWVAAAVTLGAEFGPVVGWIAAALVFLVWTWAVIRPMDAASTRRHALREDPAAPVARIVLTIASLASLGGVAVLFLASTKKDDLLAAALGVLSVAASWVVVHTLYTLRYAADYYSAPTGGIDFNQKEEPAYLDFAYVGFTLGMTYQVSDTTISSSTIRRIVLEQSLLSYLLGAVVVATTVNLVIAVLG</sequence>
<evidence type="ECO:0000256" key="1">
    <source>
        <dbReference type="SAM" id="Phobius"/>
    </source>
</evidence>
<dbReference type="InterPro" id="IPR009781">
    <property type="entry name" value="DUF1345"/>
</dbReference>
<keyword evidence="1" id="KW-0472">Membrane</keyword>
<accession>A0A4R7FMJ3</accession>